<evidence type="ECO:0000313" key="1">
    <source>
        <dbReference type="EMBL" id="KKL82571.1"/>
    </source>
</evidence>
<sequence length="56" mass="6458">VQAYTLGLMRHFPSGVVDGPDRACVAWFYSGLPYEPISTDREIYSFSALRNWFTLR</sequence>
<name>A0A0F9FWC4_9ZZZZ</name>
<feature type="non-terminal residue" evidence="1">
    <location>
        <position position="1"/>
    </location>
</feature>
<accession>A0A0F9FWC4</accession>
<dbReference type="EMBL" id="LAZR01022240">
    <property type="protein sequence ID" value="KKL82571.1"/>
    <property type="molecule type" value="Genomic_DNA"/>
</dbReference>
<protein>
    <submittedName>
        <fullName evidence="1">Uncharacterized protein</fullName>
    </submittedName>
</protein>
<comment type="caution">
    <text evidence="1">The sequence shown here is derived from an EMBL/GenBank/DDBJ whole genome shotgun (WGS) entry which is preliminary data.</text>
</comment>
<organism evidence="1">
    <name type="scientific">marine sediment metagenome</name>
    <dbReference type="NCBI Taxonomy" id="412755"/>
    <lineage>
        <taxon>unclassified sequences</taxon>
        <taxon>metagenomes</taxon>
        <taxon>ecological metagenomes</taxon>
    </lineage>
</organism>
<proteinExistence type="predicted"/>
<gene>
    <name evidence="1" type="ORF">LCGC14_1983390</name>
</gene>
<dbReference type="AlphaFoldDB" id="A0A0F9FWC4"/>
<reference evidence="1" key="1">
    <citation type="journal article" date="2015" name="Nature">
        <title>Complex archaea that bridge the gap between prokaryotes and eukaryotes.</title>
        <authorList>
            <person name="Spang A."/>
            <person name="Saw J.H."/>
            <person name="Jorgensen S.L."/>
            <person name="Zaremba-Niedzwiedzka K."/>
            <person name="Martijn J."/>
            <person name="Lind A.E."/>
            <person name="van Eijk R."/>
            <person name="Schleper C."/>
            <person name="Guy L."/>
            <person name="Ettema T.J."/>
        </authorList>
    </citation>
    <scope>NUCLEOTIDE SEQUENCE</scope>
</reference>